<dbReference type="GO" id="GO:0005634">
    <property type="term" value="C:nucleus"/>
    <property type="evidence" value="ECO:0007669"/>
    <property type="project" value="UniProtKB-SubCell"/>
</dbReference>
<reference evidence="2 3" key="1">
    <citation type="submission" date="2015-09" db="EMBL/GenBank/DDBJ databases">
        <title>Trachymyrmex zeteki WGS genome.</title>
        <authorList>
            <person name="Nygaard S."/>
            <person name="Hu H."/>
            <person name="Boomsma J."/>
            <person name="Zhang G."/>
        </authorList>
    </citation>
    <scope>NUCLEOTIDE SEQUENCE [LARGE SCALE GENOMIC DNA]</scope>
    <source>
        <strain evidence="2">Tzet28-1</strain>
        <tissue evidence="2">Whole body</tissue>
    </source>
</reference>
<dbReference type="STRING" id="64791.A0A151WK88"/>
<accession>A0A151WK88</accession>
<protein>
    <submittedName>
        <fullName evidence="2">Uncharacterized protein</fullName>
    </submittedName>
</protein>
<gene>
    <name evidence="2" type="ORF">ALC60_12874</name>
</gene>
<evidence type="ECO:0000256" key="1">
    <source>
        <dbReference type="ARBA" id="ARBA00004123"/>
    </source>
</evidence>
<dbReference type="SUPFAM" id="SSF46689">
    <property type="entry name" value="Homeodomain-like"/>
    <property type="match status" value="1"/>
</dbReference>
<organism evidence="2 3">
    <name type="scientific">Mycetomoellerius zeteki</name>
    <dbReference type="NCBI Taxonomy" id="64791"/>
    <lineage>
        <taxon>Eukaryota</taxon>
        <taxon>Metazoa</taxon>
        <taxon>Ecdysozoa</taxon>
        <taxon>Arthropoda</taxon>
        <taxon>Hexapoda</taxon>
        <taxon>Insecta</taxon>
        <taxon>Pterygota</taxon>
        <taxon>Neoptera</taxon>
        <taxon>Endopterygota</taxon>
        <taxon>Hymenoptera</taxon>
        <taxon>Apocrita</taxon>
        <taxon>Aculeata</taxon>
        <taxon>Formicoidea</taxon>
        <taxon>Formicidae</taxon>
        <taxon>Myrmicinae</taxon>
        <taxon>Mycetomoellerius</taxon>
    </lineage>
</organism>
<comment type="subcellular location">
    <subcellularLocation>
        <location evidence="1">Nucleus</location>
    </subcellularLocation>
</comment>
<proteinExistence type="predicted"/>
<dbReference type="AlphaFoldDB" id="A0A151WK88"/>
<dbReference type="InterPro" id="IPR009057">
    <property type="entry name" value="Homeodomain-like_sf"/>
</dbReference>
<evidence type="ECO:0000313" key="3">
    <source>
        <dbReference type="Proteomes" id="UP000075809"/>
    </source>
</evidence>
<dbReference type="EMBL" id="KQ983036">
    <property type="protein sequence ID" value="KYQ48095.1"/>
    <property type="molecule type" value="Genomic_DNA"/>
</dbReference>
<keyword evidence="3" id="KW-1185">Reference proteome</keyword>
<name>A0A151WK88_9HYME</name>
<dbReference type="Proteomes" id="UP000075809">
    <property type="component" value="Unassembled WGS sequence"/>
</dbReference>
<evidence type="ECO:0000313" key="2">
    <source>
        <dbReference type="EMBL" id="KYQ48095.1"/>
    </source>
</evidence>
<sequence>MCAKYKFFVTGDIDVPHTNKIVHVCVNGHISHEKEQHRRHIRGKVRAALTNELQKRSAIVVKLQMLSNADEEILQAGNLNKTVSLDILHKISKFALIPLSIILFSEKQIRCLASDKLRHLHLDATGSIIAHPKLLSTASTIYYYALVLPGNIDVGPLSVAEFISSKHDITAIKHFLDVFNDKFKKITTKKIKKIETDFFVRKWVKRYNEIKNVDDLPERGTQQSTTKKDDKAIVKIFEKNPGCSLRRAKNLLLKKGIDVSLNTIRQRLLDSEYGW</sequence>